<accession>A0AAU7CUM4</accession>
<accession>A0AAU7D3P0</accession>
<proteinExistence type="predicted"/>
<dbReference type="EMBL" id="CP121194">
    <property type="protein sequence ID" value="XBH08645.1"/>
    <property type="molecule type" value="Genomic_DNA"/>
</dbReference>
<dbReference type="AlphaFoldDB" id="A0AAU7CUM4"/>
<evidence type="ECO:0000313" key="1">
    <source>
        <dbReference type="EMBL" id="XBH08645.1"/>
    </source>
</evidence>
<reference evidence="1" key="1">
    <citation type="submission" date="2023-03" db="EMBL/GenBank/DDBJ databases">
        <title>Edaphobacter sp.</title>
        <authorList>
            <person name="Huber K.J."/>
            <person name="Papendorf J."/>
            <person name="Pilke C."/>
            <person name="Bunk B."/>
            <person name="Sproeer C."/>
            <person name="Pester M."/>
        </authorList>
    </citation>
    <scope>NUCLEOTIDE SEQUENCE</scope>
    <source>
        <strain evidence="1">DSM 109919</strain>
        <strain evidence="2">DSM 109920</strain>
    </source>
</reference>
<dbReference type="KEGG" id="epl:P4G45_09050"/>
<evidence type="ECO:0000313" key="2">
    <source>
        <dbReference type="EMBL" id="XBH11952.1"/>
    </source>
</evidence>
<name>A0AAU7CUM4_9BACT</name>
<dbReference type="RefSeq" id="WP_348266154.1">
    <property type="nucleotide sequence ID" value="NZ_CP121194.1"/>
</dbReference>
<sequence length="54" mass="6337">MTTFLEPRDYEEYLAPTERPPVHLLRILAAVKMRTRFVETTPISNKQVSLFDSQ</sequence>
<gene>
    <name evidence="1" type="ORF">P4G45_09050</name>
    <name evidence="2" type="ORF">P8936_09510</name>
</gene>
<organism evidence="1">
    <name type="scientific">Edaphobacter paludis</name>
    <dbReference type="NCBI Taxonomy" id="3035702"/>
    <lineage>
        <taxon>Bacteria</taxon>
        <taxon>Pseudomonadati</taxon>
        <taxon>Acidobacteriota</taxon>
        <taxon>Terriglobia</taxon>
        <taxon>Terriglobales</taxon>
        <taxon>Acidobacteriaceae</taxon>
        <taxon>Edaphobacter</taxon>
    </lineage>
</organism>
<dbReference type="EMBL" id="CP121195">
    <property type="protein sequence ID" value="XBH11952.1"/>
    <property type="molecule type" value="Genomic_DNA"/>
</dbReference>
<protein>
    <submittedName>
        <fullName evidence="1">Uncharacterized protein</fullName>
    </submittedName>
</protein>